<dbReference type="InterPro" id="IPR001345">
    <property type="entry name" value="PG/BPGM_mutase_AS"/>
</dbReference>
<dbReference type="CDD" id="cd07067">
    <property type="entry name" value="HP_PGM_like"/>
    <property type="match status" value="1"/>
</dbReference>
<dbReference type="PANTHER" id="PTHR46517">
    <property type="entry name" value="FRUCTOSE-2,6-BISPHOSPHATASE TIGAR"/>
    <property type="match status" value="1"/>
</dbReference>
<reference evidence="3 4" key="1">
    <citation type="submission" date="2013-07" db="EMBL/GenBank/DDBJ databases">
        <title>The Genome Sequence of Kwoniella mangroviensis CBS10435.</title>
        <authorList>
            <consortium name="The Broad Institute Genome Sequencing Platform"/>
            <person name="Cuomo C."/>
            <person name="Litvintseva A."/>
            <person name="Chen Y."/>
            <person name="Heitman J."/>
            <person name="Sun S."/>
            <person name="Springer D."/>
            <person name="Dromer F."/>
            <person name="Young S.K."/>
            <person name="Zeng Q."/>
            <person name="Gargeya S."/>
            <person name="Fitzgerald M."/>
            <person name="Abouelleil A."/>
            <person name="Alvarado L."/>
            <person name="Berlin A.M."/>
            <person name="Chapman S.B."/>
            <person name="Dewar J."/>
            <person name="Goldberg J."/>
            <person name="Griggs A."/>
            <person name="Gujja S."/>
            <person name="Hansen M."/>
            <person name="Howarth C."/>
            <person name="Imamovic A."/>
            <person name="Larimer J."/>
            <person name="McCowan C."/>
            <person name="Murphy C."/>
            <person name="Pearson M."/>
            <person name="Priest M."/>
            <person name="Roberts A."/>
            <person name="Saif S."/>
            <person name="Shea T."/>
            <person name="Sykes S."/>
            <person name="Wortman J."/>
            <person name="Nusbaum C."/>
            <person name="Birren B."/>
        </authorList>
    </citation>
    <scope>NUCLEOTIDE SEQUENCE [LARGE SCALE GENOMIC DNA]</scope>
    <source>
        <strain evidence="3 4">CBS 10435</strain>
    </source>
</reference>
<dbReference type="Pfam" id="PF00300">
    <property type="entry name" value="His_Phos_1"/>
    <property type="match status" value="1"/>
</dbReference>
<dbReference type="SUPFAM" id="SSF53254">
    <property type="entry name" value="Phosphoglycerate mutase-like"/>
    <property type="match status" value="1"/>
</dbReference>
<proteinExistence type="predicted"/>
<organism evidence="3 4">
    <name type="scientific">Kwoniella mangroviensis CBS 10435</name>
    <dbReference type="NCBI Taxonomy" id="1331196"/>
    <lineage>
        <taxon>Eukaryota</taxon>
        <taxon>Fungi</taxon>
        <taxon>Dikarya</taxon>
        <taxon>Basidiomycota</taxon>
        <taxon>Agaricomycotina</taxon>
        <taxon>Tremellomycetes</taxon>
        <taxon>Tremellales</taxon>
        <taxon>Cryptococcaceae</taxon>
        <taxon>Kwoniella</taxon>
    </lineage>
</organism>
<protein>
    <recommendedName>
        <fullName evidence="5">Phosphoglycerate mutase</fullName>
    </recommendedName>
</protein>
<dbReference type="SMART" id="SM00855">
    <property type="entry name" value="PGAM"/>
    <property type="match status" value="1"/>
</dbReference>
<evidence type="ECO:0000256" key="2">
    <source>
        <dbReference type="PIRSR" id="PIRSR613078-2"/>
    </source>
</evidence>
<evidence type="ECO:0000313" key="3">
    <source>
        <dbReference type="EMBL" id="OCF59803.1"/>
    </source>
</evidence>
<dbReference type="GO" id="GO:0005829">
    <property type="term" value="C:cytosol"/>
    <property type="evidence" value="ECO:0007669"/>
    <property type="project" value="TreeGrafter"/>
</dbReference>
<dbReference type="InterPro" id="IPR051695">
    <property type="entry name" value="Phosphoglycerate_Mutase"/>
</dbReference>
<dbReference type="InterPro" id="IPR013078">
    <property type="entry name" value="His_Pase_superF_clade-1"/>
</dbReference>
<gene>
    <name evidence="3" type="ORF">L486_02476</name>
</gene>
<dbReference type="EMBL" id="KI669460">
    <property type="protein sequence ID" value="OCF59803.1"/>
    <property type="molecule type" value="Genomic_DNA"/>
</dbReference>
<dbReference type="InterPro" id="IPR029033">
    <property type="entry name" value="His_PPase_superfam"/>
</dbReference>
<accession>A0A1B9IWA4</accession>
<feature type="binding site" evidence="2">
    <location>
        <begin position="7"/>
        <end position="14"/>
    </location>
    <ligand>
        <name>substrate</name>
    </ligand>
</feature>
<dbReference type="GO" id="GO:0043456">
    <property type="term" value="P:regulation of pentose-phosphate shunt"/>
    <property type="evidence" value="ECO:0007669"/>
    <property type="project" value="TreeGrafter"/>
</dbReference>
<dbReference type="AlphaFoldDB" id="A0A1B9IWA4"/>
<evidence type="ECO:0000313" key="4">
    <source>
        <dbReference type="Proteomes" id="UP000092583"/>
    </source>
</evidence>
<dbReference type="PANTHER" id="PTHR46517:SF1">
    <property type="entry name" value="FRUCTOSE-2,6-BISPHOSPHATASE TIGAR"/>
    <property type="match status" value="1"/>
</dbReference>
<dbReference type="GO" id="GO:0045820">
    <property type="term" value="P:negative regulation of glycolytic process"/>
    <property type="evidence" value="ECO:0007669"/>
    <property type="project" value="TreeGrafter"/>
</dbReference>
<reference evidence="4" key="2">
    <citation type="submission" date="2013-12" db="EMBL/GenBank/DDBJ databases">
        <title>Evolution of pathogenesis and genome organization in the Tremellales.</title>
        <authorList>
            <person name="Cuomo C."/>
            <person name="Litvintseva A."/>
            <person name="Heitman J."/>
            <person name="Chen Y."/>
            <person name="Sun S."/>
            <person name="Springer D."/>
            <person name="Dromer F."/>
            <person name="Young S."/>
            <person name="Zeng Q."/>
            <person name="Chapman S."/>
            <person name="Gujja S."/>
            <person name="Saif S."/>
            <person name="Birren B."/>
        </authorList>
    </citation>
    <scope>NUCLEOTIDE SEQUENCE [LARGE SCALE GENOMIC DNA]</scope>
    <source>
        <strain evidence="4">CBS 10435</strain>
    </source>
</reference>
<name>A0A1B9IWA4_9TREE</name>
<dbReference type="STRING" id="1331196.A0A1B9IWA4"/>
<dbReference type="GO" id="GO:0004331">
    <property type="term" value="F:fructose-2,6-bisphosphate 2-phosphatase activity"/>
    <property type="evidence" value="ECO:0007669"/>
    <property type="project" value="TreeGrafter"/>
</dbReference>
<evidence type="ECO:0000256" key="1">
    <source>
        <dbReference type="ARBA" id="ARBA00022801"/>
    </source>
</evidence>
<dbReference type="PROSITE" id="PS00175">
    <property type="entry name" value="PG_MUTASE"/>
    <property type="match status" value="1"/>
</dbReference>
<feature type="binding site" evidence="2">
    <location>
        <position position="57"/>
    </location>
    <ligand>
        <name>substrate</name>
    </ligand>
</feature>
<dbReference type="Gene3D" id="3.40.50.1240">
    <property type="entry name" value="Phosphoglycerate mutase-like"/>
    <property type="match status" value="1"/>
</dbReference>
<dbReference type="OrthoDB" id="354304at2759"/>
<keyword evidence="1" id="KW-0378">Hydrolase</keyword>
<keyword evidence="4" id="KW-1185">Reference proteome</keyword>
<dbReference type="Proteomes" id="UP000092583">
    <property type="component" value="Unassembled WGS sequence"/>
</dbReference>
<sequence>MFLYLVRHGQTEQNQRGIVQGRLDTLLSELGREQARKLSDWLKLVPFTEAWSSPLKRAEETARIICSQQPRAKLRIDERLQTRGAGDAQGKPWDEVKDIFESLNPESEAALSARLHDWLSVLLSTHTPSASRAATPVSPLTPSFNSGPVLERALSSIKGLPRPGITRTGSVQINTLSNGVVLVVTHQECLTNLLDMLTCPAPSTTNDEMIKKSPIDLHVPEHVNSSSADGDRQVGNTSVAIIRVWWEDDATEGNELVPRGRLEAWGSEEHLQGDE</sequence>
<evidence type="ECO:0008006" key="5">
    <source>
        <dbReference type="Google" id="ProtNLM"/>
    </source>
</evidence>